<evidence type="ECO:0000259" key="1">
    <source>
        <dbReference type="Pfam" id="PF00179"/>
    </source>
</evidence>
<comment type="caution">
    <text evidence="2">The sequence shown here is derived from an EMBL/GenBank/DDBJ whole genome shotgun (WGS) entry which is preliminary data.</text>
</comment>
<gene>
    <name evidence="2" type="ORF">RhiirA4_488337</name>
</gene>
<dbReference type="EMBL" id="LLXI01006670">
    <property type="protein sequence ID" value="PKY62223.1"/>
    <property type="molecule type" value="Genomic_DNA"/>
</dbReference>
<feature type="domain" description="UBC core" evidence="1">
    <location>
        <begin position="17"/>
        <end position="68"/>
    </location>
</feature>
<dbReference type="VEuPathDB" id="FungiDB:RhiirA1_542017"/>
<dbReference type="InterPro" id="IPR016135">
    <property type="entry name" value="UBQ-conjugating_enzyme/RWD"/>
</dbReference>
<dbReference type="SUPFAM" id="SSF54495">
    <property type="entry name" value="UBC-like"/>
    <property type="match status" value="1"/>
</dbReference>
<proteinExistence type="predicted"/>
<dbReference type="Gene3D" id="3.10.110.10">
    <property type="entry name" value="Ubiquitin Conjugating Enzyme"/>
    <property type="match status" value="1"/>
</dbReference>
<dbReference type="Pfam" id="PF00179">
    <property type="entry name" value="UQ_con"/>
    <property type="match status" value="1"/>
</dbReference>
<evidence type="ECO:0000313" key="2">
    <source>
        <dbReference type="EMBL" id="PKY62223.1"/>
    </source>
</evidence>
<name>A0A2I1HTS5_9GLOM</name>
<keyword evidence="3" id="KW-1185">Reference proteome</keyword>
<reference evidence="2 3" key="1">
    <citation type="submission" date="2015-10" db="EMBL/GenBank/DDBJ databases">
        <title>Genome analyses suggest a sexual origin of heterokaryosis in a supposedly ancient asexual fungus.</title>
        <authorList>
            <person name="Ropars J."/>
            <person name="Sedzielewska K."/>
            <person name="Noel J."/>
            <person name="Charron P."/>
            <person name="Farinelli L."/>
            <person name="Marton T."/>
            <person name="Kruger M."/>
            <person name="Pelin A."/>
            <person name="Brachmann A."/>
            <person name="Corradi N."/>
        </authorList>
    </citation>
    <scope>NUCLEOTIDE SEQUENCE [LARGE SCALE GENOMIC DNA]</scope>
    <source>
        <strain evidence="2 3">A4</strain>
    </source>
</reference>
<dbReference type="AlphaFoldDB" id="A0A2I1HTS5"/>
<organism evidence="2 3">
    <name type="scientific">Rhizophagus irregularis</name>
    <dbReference type="NCBI Taxonomy" id="588596"/>
    <lineage>
        <taxon>Eukaryota</taxon>
        <taxon>Fungi</taxon>
        <taxon>Fungi incertae sedis</taxon>
        <taxon>Mucoromycota</taxon>
        <taxon>Glomeromycotina</taxon>
        <taxon>Glomeromycetes</taxon>
        <taxon>Glomerales</taxon>
        <taxon>Glomeraceae</taxon>
        <taxon>Rhizophagus</taxon>
    </lineage>
</organism>
<dbReference type="Proteomes" id="UP000234323">
    <property type="component" value="Unassembled WGS sequence"/>
</dbReference>
<dbReference type="InterPro" id="IPR000608">
    <property type="entry name" value="UBC"/>
</dbReference>
<dbReference type="VEuPathDB" id="FungiDB:FUN_001830"/>
<accession>A0A2I1HTS5</accession>
<protein>
    <recommendedName>
        <fullName evidence="1">UBC core domain-containing protein</fullName>
    </recommendedName>
</protein>
<evidence type="ECO:0000313" key="3">
    <source>
        <dbReference type="Proteomes" id="UP000234323"/>
    </source>
</evidence>
<sequence length="87" mass="10464">MSQGYFIIYLDICLPSDFHPNIIDSESIDVDFLRDQYSPEITISRVLSGIYQLLRYPNLTDRNHYEATVREWTRKYSSETLIRFFLY</sequence>